<dbReference type="PROSITE" id="PS50893">
    <property type="entry name" value="ABC_TRANSPORTER_2"/>
    <property type="match status" value="1"/>
</dbReference>
<dbReference type="Gene3D" id="3.40.50.300">
    <property type="entry name" value="P-loop containing nucleotide triphosphate hydrolases"/>
    <property type="match status" value="1"/>
</dbReference>
<protein>
    <submittedName>
        <fullName evidence="6">ABC transporter ATP-binding protein</fullName>
    </submittedName>
</protein>
<dbReference type="InterPro" id="IPR017871">
    <property type="entry name" value="ABC_transporter-like_CS"/>
</dbReference>
<keyword evidence="3" id="KW-0547">Nucleotide-binding</keyword>
<accession>A0ABW1KKG9</accession>
<keyword evidence="4 6" id="KW-0067">ATP-binding</keyword>
<dbReference type="PROSITE" id="PS00211">
    <property type="entry name" value="ABC_TRANSPORTER_1"/>
    <property type="match status" value="1"/>
</dbReference>
<sequence length="241" mass="24957">MTEVSITGLTKRFGPVTAVRDAGFTASPGVTGFLGPNGAGKTTVLRILLGLVRPTAGEALIDGVPYAGLRHPRRVVGALLEATGFHPGRTARDHLTIAARLAALPVARVGQVLDDVGLAAAAHRRVGGYSLGMRQRLGLAAALLGDPQVLILDEPANGLDPAGMAWLRGLLRDLADQGRTVIVSSHVLAEVAQTVDRVVVLHAGTVRFAGTLDELAGPGTGGLETAFLRLTSEPRLEGSRP</sequence>
<evidence type="ECO:0000313" key="7">
    <source>
        <dbReference type="Proteomes" id="UP001596203"/>
    </source>
</evidence>
<proteinExistence type="inferred from homology"/>
<dbReference type="InterPro" id="IPR003439">
    <property type="entry name" value="ABC_transporter-like_ATP-bd"/>
</dbReference>
<reference evidence="7" key="1">
    <citation type="journal article" date="2019" name="Int. J. Syst. Evol. Microbiol.">
        <title>The Global Catalogue of Microorganisms (GCM) 10K type strain sequencing project: providing services to taxonomists for standard genome sequencing and annotation.</title>
        <authorList>
            <consortium name="The Broad Institute Genomics Platform"/>
            <consortium name="The Broad Institute Genome Sequencing Center for Infectious Disease"/>
            <person name="Wu L."/>
            <person name="Ma J."/>
        </authorList>
    </citation>
    <scope>NUCLEOTIDE SEQUENCE [LARGE SCALE GENOMIC DNA]</scope>
    <source>
        <strain evidence="7">ZS-35-S2</strain>
    </source>
</reference>
<gene>
    <name evidence="6" type="ORF">ACFP2T_34815</name>
</gene>
<dbReference type="Pfam" id="PF00005">
    <property type="entry name" value="ABC_tran"/>
    <property type="match status" value="1"/>
</dbReference>
<dbReference type="EMBL" id="JBHSPR010000042">
    <property type="protein sequence ID" value="MFC6021334.1"/>
    <property type="molecule type" value="Genomic_DNA"/>
</dbReference>
<dbReference type="RefSeq" id="WP_377429411.1">
    <property type="nucleotide sequence ID" value="NZ_JBHSPR010000042.1"/>
</dbReference>
<feature type="domain" description="ABC transporter" evidence="5">
    <location>
        <begin position="4"/>
        <end position="228"/>
    </location>
</feature>
<dbReference type="InterPro" id="IPR003593">
    <property type="entry name" value="AAA+_ATPase"/>
</dbReference>
<organism evidence="6 7">
    <name type="scientific">Plantactinospora solaniradicis</name>
    <dbReference type="NCBI Taxonomy" id="1723736"/>
    <lineage>
        <taxon>Bacteria</taxon>
        <taxon>Bacillati</taxon>
        <taxon>Actinomycetota</taxon>
        <taxon>Actinomycetes</taxon>
        <taxon>Micromonosporales</taxon>
        <taxon>Micromonosporaceae</taxon>
        <taxon>Plantactinospora</taxon>
    </lineage>
</organism>
<evidence type="ECO:0000259" key="5">
    <source>
        <dbReference type="PROSITE" id="PS50893"/>
    </source>
</evidence>
<keyword evidence="7" id="KW-1185">Reference proteome</keyword>
<evidence type="ECO:0000256" key="4">
    <source>
        <dbReference type="ARBA" id="ARBA00022840"/>
    </source>
</evidence>
<comment type="caution">
    <text evidence="6">The sequence shown here is derived from an EMBL/GenBank/DDBJ whole genome shotgun (WGS) entry which is preliminary data.</text>
</comment>
<comment type="similarity">
    <text evidence="1">Belongs to the ABC transporter superfamily.</text>
</comment>
<evidence type="ECO:0000256" key="3">
    <source>
        <dbReference type="ARBA" id="ARBA00022741"/>
    </source>
</evidence>
<evidence type="ECO:0000256" key="1">
    <source>
        <dbReference type="ARBA" id="ARBA00005417"/>
    </source>
</evidence>
<dbReference type="SUPFAM" id="SSF52540">
    <property type="entry name" value="P-loop containing nucleoside triphosphate hydrolases"/>
    <property type="match status" value="1"/>
</dbReference>
<dbReference type="GO" id="GO:0005524">
    <property type="term" value="F:ATP binding"/>
    <property type="evidence" value="ECO:0007669"/>
    <property type="project" value="UniProtKB-KW"/>
</dbReference>
<name>A0ABW1KKG9_9ACTN</name>
<dbReference type="PANTHER" id="PTHR43335">
    <property type="entry name" value="ABC TRANSPORTER, ATP-BINDING PROTEIN"/>
    <property type="match status" value="1"/>
</dbReference>
<evidence type="ECO:0000313" key="6">
    <source>
        <dbReference type="EMBL" id="MFC6021334.1"/>
    </source>
</evidence>
<keyword evidence="2" id="KW-0813">Transport</keyword>
<dbReference type="PANTHER" id="PTHR43335:SF4">
    <property type="entry name" value="ABC TRANSPORTER, ATP-BINDING PROTEIN"/>
    <property type="match status" value="1"/>
</dbReference>
<dbReference type="SMART" id="SM00382">
    <property type="entry name" value="AAA"/>
    <property type="match status" value="1"/>
</dbReference>
<dbReference type="Proteomes" id="UP001596203">
    <property type="component" value="Unassembled WGS sequence"/>
</dbReference>
<evidence type="ECO:0000256" key="2">
    <source>
        <dbReference type="ARBA" id="ARBA00022448"/>
    </source>
</evidence>
<dbReference type="InterPro" id="IPR027417">
    <property type="entry name" value="P-loop_NTPase"/>
</dbReference>